<sequence>MSKTSVMVNNMQNTSQSVEIMDAKFNVSDQQLADMMKNICKYPNLAVFPLDPMGYSCRKMAASSFEVLSSMTASGVVSETGTVELESTTTDTPSSGTAGEDAAAQAGDDFQSAETDTPSSPTSTDDASVQTSNAPMQVEIDFCRDGDPPNSKSTAVALLKATSAQYASAIAAEIEQIVLRKAEKGCELKNSNDAESDLEIRDNRNYSTRFIDPDTSEPQPSEHQLIEPPTV</sequence>
<gene>
    <name evidence="2" type="ORF">BJ878DRAFT_559363</name>
</gene>
<name>A0A9P7Z7E8_9HELO</name>
<evidence type="ECO:0000313" key="2">
    <source>
        <dbReference type="EMBL" id="KAG9246774.1"/>
    </source>
</evidence>
<protein>
    <submittedName>
        <fullName evidence="2">Uncharacterized protein</fullName>
    </submittedName>
</protein>
<dbReference type="Proteomes" id="UP000887226">
    <property type="component" value="Unassembled WGS sequence"/>
</dbReference>
<proteinExistence type="predicted"/>
<reference evidence="2" key="1">
    <citation type="journal article" date="2021" name="IMA Fungus">
        <title>Genomic characterization of three marine fungi, including Emericellopsis atlantica sp. nov. with signatures of a generalist lifestyle and marine biomass degradation.</title>
        <authorList>
            <person name="Hagestad O.C."/>
            <person name="Hou L."/>
            <person name="Andersen J.H."/>
            <person name="Hansen E.H."/>
            <person name="Altermark B."/>
            <person name="Li C."/>
            <person name="Kuhnert E."/>
            <person name="Cox R.J."/>
            <person name="Crous P.W."/>
            <person name="Spatafora J.W."/>
            <person name="Lail K."/>
            <person name="Amirebrahimi M."/>
            <person name="Lipzen A."/>
            <person name="Pangilinan J."/>
            <person name="Andreopoulos W."/>
            <person name="Hayes R.D."/>
            <person name="Ng V."/>
            <person name="Grigoriev I.V."/>
            <person name="Jackson S.A."/>
            <person name="Sutton T.D.S."/>
            <person name="Dobson A.D.W."/>
            <person name="Rama T."/>
        </authorList>
    </citation>
    <scope>NUCLEOTIDE SEQUENCE</scope>
    <source>
        <strain evidence="2">TRa3180A</strain>
    </source>
</reference>
<dbReference type="EMBL" id="MU253793">
    <property type="protein sequence ID" value="KAG9246774.1"/>
    <property type="molecule type" value="Genomic_DNA"/>
</dbReference>
<evidence type="ECO:0000256" key="1">
    <source>
        <dbReference type="SAM" id="MobiDB-lite"/>
    </source>
</evidence>
<dbReference type="AlphaFoldDB" id="A0A9P7Z7E8"/>
<feature type="compositionally biased region" description="Basic and acidic residues" evidence="1">
    <location>
        <begin position="185"/>
        <end position="204"/>
    </location>
</feature>
<feature type="region of interest" description="Disordered" evidence="1">
    <location>
        <begin position="79"/>
        <end position="132"/>
    </location>
</feature>
<feature type="region of interest" description="Disordered" evidence="1">
    <location>
        <begin position="185"/>
        <end position="231"/>
    </location>
</feature>
<evidence type="ECO:0000313" key="3">
    <source>
        <dbReference type="Proteomes" id="UP000887226"/>
    </source>
</evidence>
<accession>A0A9P7Z7E8</accession>
<organism evidence="2 3">
    <name type="scientific">Calycina marina</name>
    <dbReference type="NCBI Taxonomy" id="1763456"/>
    <lineage>
        <taxon>Eukaryota</taxon>
        <taxon>Fungi</taxon>
        <taxon>Dikarya</taxon>
        <taxon>Ascomycota</taxon>
        <taxon>Pezizomycotina</taxon>
        <taxon>Leotiomycetes</taxon>
        <taxon>Helotiales</taxon>
        <taxon>Pezizellaceae</taxon>
        <taxon>Calycina</taxon>
    </lineage>
</organism>
<feature type="compositionally biased region" description="Low complexity" evidence="1">
    <location>
        <begin position="96"/>
        <end position="126"/>
    </location>
</feature>
<comment type="caution">
    <text evidence="2">The sequence shown here is derived from an EMBL/GenBank/DDBJ whole genome shotgun (WGS) entry which is preliminary data.</text>
</comment>
<feature type="compositionally biased region" description="Polar residues" evidence="1">
    <location>
        <begin position="79"/>
        <end position="95"/>
    </location>
</feature>
<keyword evidence="3" id="KW-1185">Reference proteome</keyword>